<keyword evidence="2" id="KW-1185">Reference proteome</keyword>
<feature type="non-terminal residue" evidence="1">
    <location>
        <position position="68"/>
    </location>
</feature>
<dbReference type="AlphaFoldDB" id="A0AAE0Z770"/>
<protein>
    <submittedName>
        <fullName evidence="1">Uncharacterized protein</fullName>
    </submittedName>
</protein>
<evidence type="ECO:0000313" key="1">
    <source>
        <dbReference type="EMBL" id="KAK3763985.1"/>
    </source>
</evidence>
<sequence length="68" mass="7405">NGTSGPGNFTTPVPDWTEDCQQVIRQCTRLFWIASSQYLGYTESAINFLFCIKNGCPVAPPHPAITSG</sequence>
<organism evidence="1 2">
    <name type="scientific">Elysia crispata</name>
    <name type="common">lettuce slug</name>
    <dbReference type="NCBI Taxonomy" id="231223"/>
    <lineage>
        <taxon>Eukaryota</taxon>
        <taxon>Metazoa</taxon>
        <taxon>Spiralia</taxon>
        <taxon>Lophotrochozoa</taxon>
        <taxon>Mollusca</taxon>
        <taxon>Gastropoda</taxon>
        <taxon>Heterobranchia</taxon>
        <taxon>Euthyneura</taxon>
        <taxon>Panpulmonata</taxon>
        <taxon>Sacoglossa</taxon>
        <taxon>Placobranchoidea</taxon>
        <taxon>Plakobranchidae</taxon>
        <taxon>Elysia</taxon>
    </lineage>
</organism>
<comment type="caution">
    <text evidence="1">The sequence shown here is derived from an EMBL/GenBank/DDBJ whole genome shotgun (WGS) entry which is preliminary data.</text>
</comment>
<accession>A0AAE0Z770</accession>
<dbReference type="Proteomes" id="UP001283361">
    <property type="component" value="Unassembled WGS sequence"/>
</dbReference>
<name>A0AAE0Z770_9GAST</name>
<evidence type="ECO:0000313" key="2">
    <source>
        <dbReference type="Proteomes" id="UP001283361"/>
    </source>
</evidence>
<dbReference type="EMBL" id="JAWDGP010004479">
    <property type="protein sequence ID" value="KAK3763985.1"/>
    <property type="molecule type" value="Genomic_DNA"/>
</dbReference>
<gene>
    <name evidence="1" type="ORF">RRG08_024040</name>
</gene>
<proteinExistence type="predicted"/>
<reference evidence="1" key="1">
    <citation type="journal article" date="2023" name="G3 (Bethesda)">
        <title>A reference genome for the long-term kleptoplast-retaining sea slug Elysia crispata morphotype clarki.</title>
        <authorList>
            <person name="Eastman K.E."/>
            <person name="Pendleton A.L."/>
            <person name="Shaikh M.A."/>
            <person name="Suttiyut T."/>
            <person name="Ogas R."/>
            <person name="Tomko P."/>
            <person name="Gavelis G."/>
            <person name="Widhalm J.R."/>
            <person name="Wisecaver J.H."/>
        </authorList>
    </citation>
    <scope>NUCLEOTIDE SEQUENCE</scope>
    <source>
        <strain evidence="1">ECLA1</strain>
    </source>
</reference>